<accession>A0ABD2T988</accession>
<dbReference type="EMBL" id="JBJKTR010000012">
    <property type="protein sequence ID" value="KAL3352316.1"/>
    <property type="molecule type" value="Genomic_DNA"/>
</dbReference>
<reference evidence="2 3" key="1">
    <citation type="submission" date="2024-05" db="EMBL/GenBank/DDBJ databases">
        <title>De novo assembly of an allotetraploid wild potato.</title>
        <authorList>
            <person name="Hosaka A.J."/>
        </authorList>
    </citation>
    <scope>NUCLEOTIDE SEQUENCE [LARGE SCALE GENOMIC DNA]</scope>
    <source>
        <tissue evidence="2">Young leaves</tissue>
    </source>
</reference>
<proteinExistence type="predicted"/>
<feature type="non-terminal residue" evidence="2">
    <location>
        <position position="115"/>
    </location>
</feature>
<sequence length="115" mass="12838">MDLQLLFLKLAVQCKDKELCSGKVKEVGKEEGGLYLLMKHFTNKIDSSPGKEVAFTVNNTKAVDMELWHQRLGHVSSAVLARMFAMSQQTLCKVTNCSVCPYAKQTRLVFPVSSI</sequence>
<evidence type="ECO:0000313" key="2">
    <source>
        <dbReference type="EMBL" id="KAL3352316.1"/>
    </source>
</evidence>
<name>A0ABD2T988_9SOLN</name>
<dbReference type="Proteomes" id="UP001627284">
    <property type="component" value="Unassembled WGS sequence"/>
</dbReference>
<gene>
    <name evidence="2" type="ORF">AABB24_020384</name>
</gene>
<keyword evidence="3" id="KW-1185">Reference proteome</keyword>
<feature type="domain" description="GAG-pre-integrase" evidence="1">
    <location>
        <begin position="47"/>
        <end position="105"/>
    </location>
</feature>
<comment type="caution">
    <text evidence="2">The sequence shown here is derived from an EMBL/GenBank/DDBJ whole genome shotgun (WGS) entry which is preliminary data.</text>
</comment>
<protein>
    <recommendedName>
        <fullName evidence="1">GAG-pre-integrase domain-containing protein</fullName>
    </recommendedName>
</protein>
<organism evidence="2 3">
    <name type="scientific">Solanum stoloniferum</name>
    <dbReference type="NCBI Taxonomy" id="62892"/>
    <lineage>
        <taxon>Eukaryota</taxon>
        <taxon>Viridiplantae</taxon>
        <taxon>Streptophyta</taxon>
        <taxon>Embryophyta</taxon>
        <taxon>Tracheophyta</taxon>
        <taxon>Spermatophyta</taxon>
        <taxon>Magnoliopsida</taxon>
        <taxon>eudicotyledons</taxon>
        <taxon>Gunneridae</taxon>
        <taxon>Pentapetalae</taxon>
        <taxon>asterids</taxon>
        <taxon>lamiids</taxon>
        <taxon>Solanales</taxon>
        <taxon>Solanaceae</taxon>
        <taxon>Solanoideae</taxon>
        <taxon>Solaneae</taxon>
        <taxon>Solanum</taxon>
    </lineage>
</organism>
<evidence type="ECO:0000259" key="1">
    <source>
        <dbReference type="Pfam" id="PF13976"/>
    </source>
</evidence>
<dbReference type="AlphaFoldDB" id="A0ABD2T988"/>
<dbReference type="InterPro" id="IPR025724">
    <property type="entry name" value="GAG-pre-integrase_dom"/>
</dbReference>
<dbReference type="Pfam" id="PF13976">
    <property type="entry name" value="gag_pre-integrs"/>
    <property type="match status" value="1"/>
</dbReference>
<evidence type="ECO:0000313" key="3">
    <source>
        <dbReference type="Proteomes" id="UP001627284"/>
    </source>
</evidence>